<evidence type="ECO:0008006" key="5">
    <source>
        <dbReference type="Google" id="ProtNLM"/>
    </source>
</evidence>
<proteinExistence type="predicted"/>
<keyword evidence="1" id="KW-0175">Coiled coil</keyword>
<dbReference type="STRING" id="1250231.SAMN04488552_2738"/>
<dbReference type="Proteomes" id="UP000198858">
    <property type="component" value="Chromosome I"/>
</dbReference>
<keyword evidence="2" id="KW-0472">Membrane</keyword>
<evidence type="ECO:0000313" key="4">
    <source>
        <dbReference type="Proteomes" id="UP000198858"/>
    </source>
</evidence>
<dbReference type="RefSeq" id="WP_089663344.1">
    <property type="nucleotide sequence ID" value="NZ_LT629745.1"/>
</dbReference>
<gene>
    <name evidence="3" type="ORF">SAMN04488552_2738</name>
</gene>
<evidence type="ECO:0000256" key="2">
    <source>
        <dbReference type="SAM" id="Phobius"/>
    </source>
</evidence>
<feature type="coiled-coil region" evidence="1">
    <location>
        <begin position="118"/>
        <end position="173"/>
    </location>
</feature>
<protein>
    <recommendedName>
        <fullName evidence="5">DUF4179 domain-containing protein</fullName>
    </recommendedName>
</protein>
<keyword evidence="2" id="KW-1133">Transmembrane helix</keyword>
<keyword evidence="2" id="KW-0812">Transmembrane</keyword>
<reference evidence="3 4" key="1">
    <citation type="submission" date="2016-10" db="EMBL/GenBank/DDBJ databases">
        <authorList>
            <person name="Varghese N."/>
            <person name="Submissions S."/>
        </authorList>
    </citation>
    <scope>NUCLEOTIDE SEQUENCE [LARGE SCALE GENOMIC DNA]</scope>
    <source>
        <strain evidence="3 4">Mar_2010_102</strain>
    </source>
</reference>
<dbReference type="AlphaFoldDB" id="A0A1H1R2W3"/>
<name>A0A1H1R2W3_9FLAO</name>
<feature type="transmembrane region" description="Helical" evidence="2">
    <location>
        <begin position="48"/>
        <end position="69"/>
    </location>
</feature>
<accession>A0A1H1R2W3</accession>
<dbReference type="EMBL" id="LT629745">
    <property type="protein sequence ID" value="SDS30124.1"/>
    <property type="molecule type" value="Genomic_DNA"/>
</dbReference>
<evidence type="ECO:0000313" key="3">
    <source>
        <dbReference type="EMBL" id="SDS30124.1"/>
    </source>
</evidence>
<keyword evidence="4" id="KW-1185">Reference proteome</keyword>
<organism evidence="3 4">
    <name type="scientific">Christiangramia echinicola</name>
    <dbReference type="NCBI Taxonomy" id="279359"/>
    <lineage>
        <taxon>Bacteria</taxon>
        <taxon>Pseudomonadati</taxon>
        <taxon>Bacteroidota</taxon>
        <taxon>Flavobacteriia</taxon>
        <taxon>Flavobacteriales</taxon>
        <taxon>Flavobacteriaceae</taxon>
        <taxon>Christiangramia</taxon>
    </lineage>
</organism>
<evidence type="ECO:0000256" key="1">
    <source>
        <dbReference type="SAM" id="Coils"/>
    </source>
</evidence>
<sequence>MKNNDFDNLFDDLNFNIEEPHTGHRERFFKKIDKEIESPESKNKVRSLWAPVMAIAASFALAIFLLGGFMGPLDNAKNSELASISPEMKQTQEFYTGLITKELNAINAEKTPETEAIINDALLQMEKLEMNYENLKDDLLDSGKDNRVIHAMIQNFQQRIDLLNNVLTQIENIKTLKNQNHENNII</sequence>